<feature type="repeat" description="WD" evidence="5">
    <location>
        <begin position="329"/>
        <end position="370"/>
    </location>
</feature>
<dbReference type="PROSITE" id="PS50294">
    <property type="entry name" value="WD_REPEATS_REGION"/>
    <property type="match status" value="1"/>
</dbReference>
<dbReference type="PROSITE" id="PS50082">
    <property type="entry name" value="WD_REPEATS_2"/>
    <property type="match status" value="4"/>
</dbReference>
<feature type="region of interest" description="Disordered" evidence="6">
    <location>
        <begin position="105"/>
        <end position="132"/>
    </location>
</feature>
<dbReference type="InterPro" id="IPR001680">
    <property type="entry name" value="WD40_rpt"/>
</dbReference>
<dbReference type="Pfam" id="PF08513">
    <property type="entry name" value="LisH"/>
    <property type="match status" value="1"/>
</dbReference>
<evidence type="ECO:0000256" key="5">
    <source>
        <dbReference type="PROSITE-ProRule" id="PRU00221"/>
    </source>
</evidence>
<keyword evidence="3" id="KW-0677">Repeat</keyword>
<dbReference type="PANTHER" id="PTHR22846:SF2">
    <property type="entry name" value="F-BOX-LIKE_WD REPEAT-CONTAINING PROTEIN EBI"/>
    <property type="match status" value="1"/>
</dbReference>
<dbReference type="GO" id="GO:0006357">
    <property type="term" value="P:regulation of transcription by RNA polymerase II"/>
    <property type="evidence" value="ECO:0007669"/>
    <property type="project" value="TreeGrafter"/>
</dbReference>
<dbReference type="GO" id="GO:0003714">
    <property type="term" value="F:transcription corepressor activity"/>
    <property type="evidence" value="ECO:0007669"/>
    <property type="project" value="InterPro"/>
</dbReference>
<feature type="repeat" description="WD" evidence="5">
    <location>
        <begin position="371"/>
        <end position="414"/>
    </location>
</feature>
<evidence type="ECO:0000313" key="7">
    <source>
        <dbReference type="EMBL" id="TID14901.1"/>
    </source>
</evidence>
<dbReference type="OrthoDB" id="1367865at2759"/>
<dbReference type="InterPro" id="IPR006594">
    <property type="entry name" value="LisH"/>
</dbReference>
<comment type="caution">
    <text evidence="7">The sequence shown here is derived from an EMBL/GenBank/DDBJ whole genome shotgun (WGS) entry which is preliminary data.</text>
</comment>
<proteinExistence type="predicted"/>
<dbReference type="EMBL" id="SELW01000657">
    <property type="protein sequence ID" value="TID14901.1"/>
    <property type="molecule type" value="Genomic_DNA"/>
</dbReference>
<sequence length="497" mass="55421">MSISTNEVNYLVWRYLQEAGLELSAFALNDETHVSSLDKDYAQHVPLGSLVELIQKGILYTKMKELVSLSETDTLTQDQVINMNLNFLQSVHELNGNVKREIIHESQTSNDSIKDEGTNKNESSNSTEQSKDDDFIKVIKESLTFDSSLSVSFNPINSDIVAWTQKGNTISSIYSLSNSKRIDLPLSTTTKETLLISWSPDGSQLATASENGELNIWSSNGVLKSVLAMHHWPIVSIQWSPNGKYLISLDIRNISIVWDVENQTMIIHLDKEKWISLDKFNIPITDISKNFGSQTCWIDNSKFITPGPNFTLLVNQITEDLQHKFIGVLIGHKDAICTLKYNDTLKLLVSASEDGEIRIFKGNSANSLQILSGHSLAVTFADFVNIDDDWYLLSTSLDGSIRLWNFLENETVSIACADEGQAIINAAVHINDKTHKIVLATSDSQGTLTLWQISTLIKPYAIYQHTPESYSSELSFNNTGDKLAVCYNSGQSVIIDV</sequence>
<evidence type="ECO:0008006" key="9">
    <source>
        <dbReference type="Google" id="ProtNLM"/>
    </source>
</evidence>
<dbReference type="GO" id="GO:0034967">
    <property type="term" value="C:Set3 complex"/>
    <property type="evidence" value="ECO:0007669"/>
    <property type="project" value="TreeGrafter"/>
</dbReference>
<dbReference type="Proteomes" id="UP000307173">
    <property type="component" value="Unassembled WGS sequence"/>
</dbReference>
<dbReference type="InterPro" id="IPR015943">
    <property type="entry name" value="WD40/YVTN_repeat-like_dom_sf"/>
</dbReference>
<feature type="repeat" description="WD" evidence="5">
    <location>
        <begin position="186"/>
        <end position="218"/>
    </location>
</feature>
<evidence type="ECO:0000256" key="4">
    <source>
        <dbReference type="ARBA" id="ARBA00023242"/>
    </source>
</evidence>
<dbReference type="InterPro" id="IPR036322">
    <property type="entry name" value="WD40_repeat_dom_sf"/>
</dbReference>
<feature type="repeat" description="WD" evidence="5">
    <location>
        <begin position="227"/>
        <end position="268"/>
    </location>
</feature>
<dbReference type="AlphaFoldDB" id="A0A4T0WVN0"/>
<dbReference type="InterPro" id="IPR045183">
    <property type="entry name" value="Ebi-like"/>
</dbReference>
<evidence type="ECO:0000256" key="3">
    <source>
        <dbReference type="ARBA" id="ARBA00022737"/>
    </source>
</evidence>
<protein>
    <recommendedName>
        <fullName evidence="9">LisH domain-containing protein</fullName>
    </recommendedName>
</protein>
<reference evidence="7 8" key="1">
    <citation type="journal article" date="2019" name="Front. Genet.">
        <title>Whole-Genome Sequencing of the Opportunistic Yeast Pathogen Candida inconspicua Uncovers Its Hybrid Origin.</title>
        <authorList>
            <person name="Mixao V."/>
            <person name="Hansen A.P."/>
            <person name="Saus E."/>
            <person name="Boekhout T."/>
            <person name="Lass-Florl C."/>
            <person name="Gabaldon T."/>
        </authorList>
    </citation>
    <scope>NUCLEOTIDE SEQUENCE [LARGE SCALE GENOMIC DNA]</scope>
    <source>
        <strain evidence="7 8">CBS 180</strain>
    </source>
</reference>
<accession>A0A4T0WVN0</accession>
<dbReference type="STRING" id="52247.A0A4T0WVN0"/>
<evidence type="ECO:0000313" key="8">
    <source>
        <dbReference type="Proteomes" id="UP000307173"/>
    </source>
</evidence>
<organism evidence="7 8">
    <name type="scientific">Pichia inconspicua</name>
    <dbReference type="NCBI Taxonomy" id="52247"/>
    <lineage>
        <taxon>Eukaryota</taxon>
        <taxon>Fungi</taxon>
        <taxon>Dikarya</taxon>
        <taxon>Ascomycota</taxon>
        <taxon>Saccharomycotina</taxon>
        <taxon>Pichiomycetes</taxon>
        <taxon>Pichiales</taxon>
        <taxon>Pichiaceae</taxon>
        <taxon>Pichia</taxon>
    </lineage>
</organism>
<evidence type="ECO:0000256" key="2">
    <source>
        <dbReference type="ARBA" id="ARBA00022574"/>
    </source>
</evidence>
<dbReference type="Gene3D" id="1.20.960.30">
    <property type="match status" value="1"/>
</dbReference>
<dbReference type="SMART" id="SM00320">
    <property type="entry name" value="WD40"/>
    <property type="match status" value="5"/>
</dbReference>
<evidence type="ECO:0000256" key="1">
    <source>
        <dbReference type="ARBA" id="ARBA00004123"/>
    </source>
</evidence>
<gene>
    <name evidence="7" type="ORF">CANINC_004572</name>
</gene>
<keyword evidence="8" id="KW-1185">Reference proteome</keyword>
<keyword evidence="4" id="KW-0539">Nucleus</keyword>
<dbReference type="SUPFAM" id="SSF50978">
    <property type="entry name" value="WD40 repeat-like"/>
    <property type="match status" value="1"/>
</dbReference>
<dbReference type="Gene3D" id="2.130.10.10">
    <property type="entry name" value="YVTN repeat-like/Quinoprotein amine dehydrogenase"/>
    <property type="match status" value="1"/>
</dbReference>
<dbReference type="SMART" id="SM00667">
    <property type="entry name" value="LisH"/>
    <property type="match status" value="1"/>
</dbReference>
<dbReference type="Pfam" id="PF00400">
    <property type="entry name" value="WD40"/>
    <property type="match status" value="3"/>
</dbReference>
<evidence type="ECO:0000256" key="6">
    <source>
        <dbReference type="SAM" id="MobiDB-lite"/>
    </source>
</evidence>
<name>A0A4T0WVN0_9ASCO</name>
<dbReference type="PROSITE" id="PS50896">
    <property type="entry name" value="LISH"/>
    <property type="match status" value="1"/>
</dbReference>
<keyword evidence="2 5" id="KW-0853">WD repeat</keyword>
<comment type="subcellular location">
    <subcellularLocation>
        <location evidence="1">Nucleus</location>
    </subcellularLocation>
</comment>
<dbReference type="PANTHER" id="PTHR22846">
    <property type="entry name" value="WD40 REPEAT PROTEIN"/>
    <property type="match status" value="1"/>
</dbReference>